<dbReference type="GO" id="GO:0005886">
    <property type="term" value="C:plasma membrane"/>
    <property type="evidence" value="ECO:0007669"/>
    <property type="project" value="UniProtKB-SubCell"/>
</dbReference>
<feature type="transmembrane region" description="Helical" evidence="8">
    <location>
        <begin position="409"/>
        <end position="429"/>
    </location>
</feature>
<dbReference type="Pfam" id="PF00361">
    <property type="entry name" value="Proton_antipo_M"/>
    <property type="match status" value="1"/>
</dbReference>
<dbReference type="InterPro" id="IPR052175">
    <property type="entry name" value="ComplexI-like_HydComp"/>
</dbReference>
<dbReference type="GO" id="GO:0016829">
    <property type="term" value="F:lyase activity"/>
    <property type="evidence" value="ECO:0007669"/>
    <property type="project" value="UniProtKB-KW"/>
</dbReference>
<accession>A0A431WHG9</accession>
<proteinExistence type="predicted"/>
<keyword evidence="10" id="KW-0456">Lyase</keyword>
<evidence type="ECO:0000256" key="2">
    <source>
        <dbReference type="ARBA" id="ARBA00022475"/>
    </source>
</evidence>
<feature type="transmembrane region" description="Helical" evidence="8">
    <location>
        <begin position="287"/>
        <end position="305"/>
    </location>
</feature>
<keyword evidence="6 8" id="KW-0472">Membrane</keyword>
<feature type="transmembrane region" description="Helical" evidence="8">
    <location>
        <begin position="109"/>
        <end position="139"/>
    </location>
</feature>
<keyword evidence="4 8" id="KW-1133">Transmembrane helix</keyword>
<evidence type="ECO:0000313" key="10">
    <source>
        <dbReference type="EMBL" id="RTR34770.1"/>
    </source>
</evidence>
<evidence type="ECO:0000256" key="1">
    <source>
        <dbReference type="ARBA" id="ARBA00004651"/>
    </source>
</evidence>
<keyword evidence="5" id="KW-0560">Oxidoreductase</keyword>
<evidence type="ECO:0000256" key="4">
    <source>
        <dbReference type="ARBA" id="ARBA00022989"/>
    </source>
</evidence>
<dbReference type="InterPro" id="IPR001750">
    <property type="entry name" value="ND/Mrp_TM"/>
</dbReference>
<evidence type="ECO:0000259" key="9">
    <source>
        <dbReference type="Pfam" id="PF00361"/>
    </source>
</evidence>
<feature type="domain" description="NADH:quinone oxidoreductase/Mrp antiporter transmembrane" evidence="9">
    <location>
        <begin position="127"/>
        <end position="288"/>
    </location>
</feature>
<dbReference type="EMBL" id="RXNV01000001">
    <property type="protein sequence ID" value="RTR34770.1"/>
    <property type="molecule type" value="Genomic_DNA"/>
</dbReference>
<keyword evidence="11" id="KW-1185">Reference proteome</keyword>
<comment type="subcellular location">
    <subcellularLocation>
        <location evidence="1">Cell membrane</location>
        <topology evidence="1">Multi-pass membrane protein</topology>
    </subcellularLocation>
    <subcellularLocation>
        <location evidence="7">Membrane</location>
        <topology evidence="7">Multi-pass membrane protein</topology>
    </subcellularLocation>
</comment>
<dbReference type="RefSeq" id="WP_126504309.1">
    <property type="nucleotide sequence ID" value="NZ_RXNV01000001.1"/>
</dbReference>
<sequence length="435" mass="47661">MNGIVSGFLLVSALGLPLLLAFPPLHRRLPWPVHIALLPAIALVFIPVDLCIELPWFLLGTGLGLDAGSRWWLAISVMMWGVIAIFLLPPNGRNVHHPLTSLFLLSLTGQMGAVLATDMVSFFALSTLMGYACIGLLLADADETIRRAGRIYLVLLILADIILFEAMVMAEAISEDLGFATLARVISLSNSLDLYLSIVLVGFAFKVGLWPLHIWLPLAYATARPATALMLWVGPVATGLLGVLRCLPLGEVSAPMPGGALLFLGAVTILYVIFFCFKRAQRRQQPAYFATIVTGSFVMGLGAGLSDPALWSGYGDLAPIFVFTMGLVLAIMIVSFEWSMAKGEISGANKVDRTLLESWFEAFVHWGRRAGIDTLPDFRALWLARRDGLRQKRIWQRAFDAGEYFLQRWSFALTLFLLLVIVTVVLLFLDAAAVL</sequence>
<dbReference type="Proteomes" id="UP000282060">
    <property type="component" value="Unassembled WGS sequence"/>
</dbReference>
<dbReference type="GO" id="GO:0016491">
    <property type="term" value="F:oxidoreductase activity"/>
    <property type="evidence" value="ECO:0007669"/>
    <property type="project" value="UniProtKB-KW"/>
</dbReference>
<evidence type="ECO:0000313" key="11">
    <source>
        <dbReference type="Proteomes" id="UP000282060"/>
    </source>
</evidence>
<name>A0A431WHG9_9GAMM</name>
<reference evidence="10 11" key="1">
    <citation type="submission" date="2018-12" db="EMBL/GenBank/DDBJ databases">
        <authorList>
            <person name="Yu L."/>
        </authorList>
    </citation>
    <scope>NUCLEOTIDE SEQUENCE [LARGE SCALE GENOMIC DNA]</scope>
    <source>
        <strain evidence="10 11">HAW-EB5</strain>
    </source>
</reference>
<feature type="transmembrane region" description="Helical" evidence="8">
    <location>
        <begin position="228"/>
        <end position="250"/>
    </location>
</feature>
<evidence type="ECO:0000256" key="7">
    <source>
        <dbReference type="RuleBase" id="RU000320"/>
    </source>
</evidence>
<dbReference type="PANTHER" id="PTHR42682:SF4">
    <property type="entry name" value="NADH-UBIQUINONE_PLASTOQUINONE"/>
    <property type="match status" value="1"/>
</dbReference>
<dbReference type="AlphaFoldDB" id="A0A431WHG9"/>
<feature type="transmembrane region" description="Helical" evidence="8">
    <location>
        <begin position="194"/>
        <end position="216"/>
    </location>
</feature>
<feature type="transmembrane region" description="Helical" evidence="8">
    <location>
        <begin position="31"/>
        <end position="59"/>
    </location>
</feature>
<keyword evidence="2" id="KW-1003">Cell membrane</keyword>
<dbReference type="PANTHER" id="PTHR42682">
    <property type="entry name" value="HYDROGENASE-4 COMPONENT F"/>
    <property type="match status" value="1"/>
</dbReference>
<feature type="transmembrane region" description="Helical" evidence="8">
    <location>
        <begin position="256"/>
        <end position="275"/>
    </location>
</feature>
<keyword evidence="3 7" id="KW-0812">Transmembrane</keyword>
<feature type="transmembrane region" description="Helical" evidence="8">
    <location>
        <begin position="317"/>
        <end position="336"/>
    </location>
</feature>
<evidence type="ECO:0000256" key="8">
    <source>
        <dbReference type="SAM" id="Phobius"/>
    </source>
</evidence>
<evidence type="ECO:0000256" key="5">
    <source>
        <dbReference type="ARBA" id="ARBA00023002"/>
    </source>
</evidence>
<feature type="transmembrane region" description="Helical" evidence="8">
    <location>
        <begin position="151"/>
        <end position="174"/>
    </location>
</feature>
<dbReference type="OrthoDB" id="9768329at2"/>
<feature type="transmembrane region" description="Helical" evidence="8">
    <location>
        <begin position="71"/>
        <end position="89"/>
    </location>
</feature>
<gene>
    <name evidence="10" type="ORF">EKG39_03685</name>
</gene>
<protein>
    <submittedName>
        <fullName evidence="10">Formate hydrogenlyase</fullName>
    </submittedName>
</protein>
<organism evidence="10 11">
    <name type="scientific">Shewanella atlantica</name>
    <dbReference type="NCBI Taxonomy" id="271099"/>
    <lineage>
        <taxon>Bacteria</taxon>
        <taxon>Pseudomonadati</taxon>
        <taxon>Pseudomonadota</taxon>
        <taxon>Gammaproteobacteria</taxon>
        <taxon>Alteromonadales</taxon>
        <taxon>Shewanellaceae</taxon>
        <taxon>Shewanella</taxon>
    </lineage>
</organism>
<evidence type="ECO:0000256" key="3">
    <source>
        <dbReference type="ARBA" id="ARBA00022692"/>
    </source>
</evidence>
<evidence type="ECO:0000256" key="6">
    <source>
        <dbReference type="ARBA" id="ARBA00023136"/>
    </source>
</evidence>
<comment type="caution">
    <text evidence="10">The sequence shown here is derived from an EMBL/GenBank/DDBJ whole genome shotgun (WGS) entry which is preliminary data.</text>
</comment>